<keyword evidence="3" id="KW-1185">Reference proteome</keyword>
<proteinExistence type="predicted"/>
<protein>
    <submittedName>
        <fullName evidence="2">Uncharacterized protein</fullName>
    </submittedName>
</protein>
<dbReference type="AlphaFoldDB" id="A0ABD1D6T5"/>
<dbReference type="Proteomes" id="UP001562425">
    <property type="component" value="Unassembled WGS sequence"/>
</dbReference>
<feature type="signal peptide" evidence="1">
    <location>
        <begin position="1"/>
        <end position="25"/>
    </location>
</feature>
<comment type="caution">
    <text evidence="2">The sequence shown here is derived from an EMBL/GenBank/DDBJ whole genome shotgun (WGS) entry which is preliminary data.</text>
</comment>
<sequence>MIVLGLKQGGLIAVLLVAIVASASANPKIRAAPAYHIPGHGDSHESSSQEVIGDEVNLPQWYDDVRFNLALDRLSLAASNLIIAYPLASVNDYMGQVVNDVYSNFDLFGFGPSQAYIREAEHHLKGHQAQYHRYEHL</sequence>
<evidence type="ECO:0000313" key="2">
    <source>
        <dbReference type="EMBL" id="KAL1395348.1"/>
    </source>
</evidence>
<accession>A0ABD1D6T5</accession>
<evidence type="ECO:0000313" key="3">
    <source>
        <dbReference type="Proteomes" id="UP001562425"/>
    </source>
</evidence>
<organism evidence="2 3">
    <name type="scientific">Culex pipiens pipiens</name>
    <name type="common">Northern house mosquito</name>
    <dbReference type="NCBI Taxonomy" id="38569"/>
    <lineage>
        <taxon>Eukaryota</taxon>
        <taxon>Metazoa</taxon>
        <taxon>Ecdysozoa</taxon>
        <taxon>Arthropoda</taxon>
        <taxon>Hexapoda</taxon>
        <taxon>Insecta</taxon>
        <taxon>Pterygota</taxon>
        <taxon>Neoptera</taxon>
        <taxon>Endopterygota</taxon>
        <taxon>Diptera</taxon>
        <taxon>Nematocera</taxon>
        <taxon>Culicoidea</taxon>
        <taxon>Culicidae</taxon>
        <taxon>Culicinae</taxon>
        <taxon>Culicini</taxon>
        <taxon>Culex</taxon>
        <taxon>Culex</taxon>
    </lineage>
</organism>
<feature type="chain" id="PRO_5044864289" evidence="1">
    <location>
        <begin position="26"/>
        <end position="137"/>
    </location>
</feature>
<dbReference type="EMBL" id="JBEHCU010007175">
    <property type="protein sequence ID" value="KAL1395348.1"/>
    <property type="molecule type" value="Genomic_DNA"/>
</dbReference>
<name>A0ABD1D6T5_CULPP</name>
<gene>
    <name evidence="2" type="ORF">pipiens_002858</name>
</gene>
<evidence type="ECO:0000256" key="1">
    <source>
        <dbReference type="SAM" id="SignalP"/>
    </source>
</evidence>
<keyword evidence="1" id="KW-0732">Signal</keyword>
<reference evidence="2 3" key="1">
    <citation type="submission" date="2024-05" db="EMBL/GenBank/DDBJ databases">
        <title>Culex pipiens pipiens assembly and annotation.</title>
        <authorList>
            <person name="Alout H."/>
            <person name="Durand T."/>
        </authorList>
    </citation>
    <scope>NUCLEOTIDE SEQUENCE [LARGE SCALE GENOMIC DNA]</scope>
    <source>
        <strain evidence="2">HA-2024</strain>
        <tissue evidence="2">Whole body</tissue>
    </source>
</reference>